<evidence type="ECO:0000313" key="2">
    <source>
        <dbReference type="Proteomes" id="UP000216215"/>
    </source>
</evidence>
<dbReference type="Proteomes" id="UP000216215">
    <property type="component" value="Unassembled WGS sequence"/>
</dbReference>
<evidence type="ECO:0008006" key="3">
    <source>
        <dbReference type="Google" id="ProtNLM"/>
    </source>
</evidence>
<comment type="caution">
    <text evidence="1">The sequence shown here is derived from an EMBL/GenBank/DDBJ whole genome shotgun (WGS) entry which is preliminary data.</text>
</comment>
<dbReference type="EMBL" id="NPKI01000007">
    <property type="protein sequence ID" value="PAQ03744.1"/>
    <property type="molecule type" value="Genomic_DNA"/>
</dbReference>
<accession>A0AB36RIL2</accession>
<proteinExistence type="predicted"/>
<dbReference type="RefSeq" id="WP_095483057.1">
    <property type="nucleotide sequence ID" value="NZ_CP088154.1"/>
</dbReference>
<dbReference type="InterPro" id="IPR007555">
    <property type="entry name" value="DUF499"/>
</dbReference>
<dbReference type="Pfam" id="PF04465">
    <property type="entry name" value="DUF499"/>
    <property type="match status" value="1"/>
</dbReference>
<dbReference type="NCBIfam" id="NF042962">
    <property type="entry name" value="DUF499_antiphage"/>
    <property type="match status" value="1"/>
</dbReference>
<sequence length="1034" mass="113752">MMLQTIVDACEFKQDALEYALSKQVEDLGDLAEHSEADARNFFERTYVTDGMAQLLRHGLRRLSGGNDQATFELRQAMGGGKTHSMLALGYLAAHPSVTGAVSARITEGFTPRPAKVVVISGRNIDHDKFLWGSIAEQLAKGDEFARFWSNGARAPNEGDWINLIGDAPVLILIDELPPYLDKAVTITVGSGTLGDVTSAAISNLLSAAIKLPRVCIVLSTLVGQYKSSAELSRIMSQITNEARRQAKPITPVELGSDEIYHILRKRLLAREPAPAVIESVADAYGRVLADAVRSKTLERAAEKIADEVAATYPFHPSLKTVVATFKDNEGFRQTRGLMTIAALMIRSVQKRKTNDVYLIGPQHLDLADRGIRDMVNNIYDLDAAITVDVVDTGSSDAHAELIDADAGNDAASQAARLILMASLAESSDAVKGLQPADILSFLVAPLREENDFVAALENLTSKCWYLHKRDNGSWYFSKNENLTKKIENMARNAPPHKIEQDLARRLEEIFTARRRTAYTRVLAMPKMDEINTRGDRALIVLSPDAKMPPDKARKLFELTKDRNNFGIVSGEGLDLASVEEKLRIAYAIARVLDQEGPGSPNRPDLENRASDAELDVYQTIASTLNKIWYPGRDSSGECLLGATLKLDNFRLNGAAGYDGETAVENALTATGSKKLVTDIEMNYEMLVERAEDILWPPHTRTTLWGDIQDRAMSNVRWLWLPRTGLEELRRLAISRQRWRGTDTGSIEKGPFPKEKTSVGVIEAAYDEQTGIATINVLAKNAGRRGRIYWSTSPDVSTSSQRLDEPRFETAEMRIYFLAVDPEGDHETGGAFAWTNKLNLTHNPKPAGTGYEVTLSVVPSGEIRWNTDATVAREGKLYGGPIRLDGEKDVVIYAYAEAAGVSTTKEFKIPRREGDGAKIDRERPARAKKAVQVTTTDKVFAVITKGKEARVRFRNVLVTVGSGSRNVSTHFGSEVDVTAEAIERITKYARTELGDDNADVTISWKSADVDRAADLDDLMAAISETLTIGEIEQS</sequence>
<evidence type="ECO:0000313" key="1">
    <source>
        <dbReference type="EMBL" id="PAQ03744.1"/>
    </source>
</evidence>
<keyword evidence="2" id="KW-1185">Reference proteome</keyword>
<gene>
    <name evidence="1" type="ORF">CIT25_02795</name>
</gene>
<name>A0AB36RIL2_9HYPH</name>
<protein>
    <recommendedName>
        <fullName evidence="3">AAA family ATPase</fullName>
    </recommendedName>
</protein>
<reference evidence="2" key="1">
    <citation type="submission" date="2017-08" db="EMBL/GenBank/DDBJ databases">
        <title>Mesorhizobium wenxinae sp. nov., a novel rhizobial species isolated from root nodules of chickpea (Cicer arietinum L.).</title>
        <authorList>
            <person name="Zhang J."/>
        </authorList>
    </citation>
    <scope>NUCLEOTIDE SEQUENCE [LARGE SCALE GENOMIC DNA]</scope>
    <source>
        <strain evidence="2">USDA 3392</strain>
    </source>
</reference>
<dbReference type="AlphaFoldDB" id="A0AB36RIL2"/>
<organism evidence="1 2">
    <name type="scientific">Mesorhizobium mediterraneum</name>
    <dbReference type="NCBI Taxonomy" id="43617"/>
    <lineage>
        <taxon>Bacteria</taxon>
        <taxon>Pseudomonadati</taxon>
        <taxon>Pseudomonadota</taxon>
        <taxon>Alphaproteobacteria</taxon>
        <taxon>Hyphomicrobiales</taxon>
        <taxon>Phyllobacteriaceae</taxon>
        <taxon>Mesorhizobium</taxon>
    </lineage>
</organism>